<dbReference type="AlphaFoldDB" id="A0A9X0BGT3"/>
<organism evidence="2 3">
    <name type="scientific">Penicillium desertorum</name>
    <dbReference type="NCBI Taxonomy" id="1303715"/>
    <lineage>
        <taxon>Eukaryota</taxon>
        <taxon>Fungi</taxon>
        <taxon>Dikarya</taxon>
        <taxon>Ascomycota</taxon>
        <taxon>Pezizomycotina</taxon>
        <taxon>Eurotiomycetes</taxon>
        <taxon>Eurotiomycetidae</taxon>
        <taxon>Eurotiales</taxon>
        <taxon>Aspergillaceae</taxon>
        <taxon>Penicillium</taxon>
    </lineage>
</organism>
<proteinExistence type="predicted"/>
<protein>
    <submittedName>
        <fullName evidence="2">Uncharacterized protein</fullName>
    </submittedName>
</protein>
<reference evidence="2" key="2">
    <citation type="journal article" date="2023" name="IMA Fungus">
        <title>Comparative genomic study of the Penicillium genus elucidates a diverse pangenome and 15 lateral gene transfer events.</title>
        <authorList>
            <person name="Petersen C."/>
            <person name="Sorensen T."/>
            <person name="Nielsen M.R."/>
            <person name="Sondergaard T.E."/>
            <person name="Sorensen J.L."/>
            <person name="Fitzpatrick D.A."/>
            <person name="Frisvad J.C."/>
            <person name="Nielsen K.L."/>
        </authorList>
    </citation>
    <scope>NUCLEOTIDE SEQUENCE</scope>
    <source>
        <strain evidence="2">IBT 17660</strain>
    </source>
</reference>
<feature type="compositionally biased region" description="Basic residues" evidence="1">
    <location>
        <begin position="129"/>
        <end position="138"/>
    </location>
</feature>
<reference evidence="2" key="1">
    <citation type="submission" date="2022-12" db="EMBL/GenBank/DDBJ databases">
        <authorList>
            <person name="Petersen C."/>
        </authorList>
    </citation>
    <scope>NUCLEOTIDE SEQUENCE</scope>
    <source>
        <strain evidence="2">IBT 17660</strain>
    </source>
</reference>
<dbReference type="OrthoDB" id="4362027at2759"/>
<name>A0A9X0BGT3_9EURO</name>
<feature type="compositionally biased region" description="Low complexity" evidence="1">
    <location>
        <begin position="67"/>
        <end position="80"/>
    </location>
</feature>
<keyword evidence="3" id="KW-1185">Reference proteome</keyword>
<evidence type="ECO:0000313" key="2">
    <source>
        <dbReference type="EMBL" id="KAJ5457335.1"/>
    </source>
</evidence>
<comment type="caution">
    <text evidence="2">The sequence shown here is derived from an EMBL/GenBank/DDBJ whole genome shotgun (WGS) entry which is preliminary data.</text>
</comment>
<dbReference type="EMBL" id="JAPWDO010000009">
    <property type="protein sequence ID" value="KAJ5457335.1"/>
    <property type="molecule type" value="Genomic_DNA"/>
</dbReference>
<feature type="region of interest" description="Disordered" evidence="1">
    <location>
        <begin position="67"/>
        <end position="138"/>
    </location>
</feature>
<accession>A0A9X0BGT3</accession>
<evidence type="ECO:0000313" key="3">
    <source>
        <dbReference type="Proteomes" id="UP001147760"/>
    </source>
</evidence>
<evidence type="ECO:0000256" key="1">
    <source>
        <dbReference type="SAM" id="MobiDB-lite"/>
    </source>
</evidence>
<sequence length="138" mass="14388">MRLARPNVRKGKVIQQTLVNNNEAIPKAANASTAPNDHDLLDNIAFTRGAPPPYARRFLPAVEVVSSAVASPTSKTPATPRRGRAGAPVSCNTPIELQTVGAAGPSGTKGKGLAVSKTPTNNAKATPGSKRKAKREWS</sequence>
<gene>
    <name evidence="2" type="ORF">N7530_012609</name>
</gene>
<dbReference type="Proteomes" id="UP001147760">
    <property type="component" value="Unassembled WGS sequence"/>
</dbReference>